<dbReference type="Pfam" id="PF13843">
    <property type="entry name" value="DDE_Tnp_1_7"/>
    <property type="match status" value="1"/>
</dbReference>
<sequence>MRAKPGKYGIKVWCCSCVDCTYICNLQVYCGKTEGKVEKGQGKRVVGDLIKPFTMAWRELTVDNFFTSVELCEELWEKKTILTGTVRHNKTNVPPEFKNSKGRKQNTTLVGHAGVKTLTSFINGKKKKPVILLSSATPECDEPGKKPAIVQHYNNTKGAVDAGDFITRKTNCVRKTRVWTKKLIMELISVACLNASCLFKKKYPLVAKGNHRWRSDFLKELCNELILENVKAREKSTKIRQKLKLQMQNFTSQTFESYTKTLNYATAASMCLKQLRHVLLVYQVFVCNIFAKEA</sequence>
<feature type="domain" description="PiggyBac transposable element-derived protein" evidence="1">
    <location>
        <begin position="1"/>
        <end position="195"/>
    </location>
</feature>
<evidence type="ECO:0000259" key="1">
    <source>
        <dbReference type="Pfam" id="PF13843"/>
    </source>
</evidence>
<evidence type="ECO:0000313" key="3">
    <source>
        <dbReference type="Proteomes" id="UP000069940"/>
    </source>
</evidence>
<reference evidence="2" key="2">
    <citation type="submission" date="2025-05" db="UniProtKB">
        <authorList>
            <consortium name="EnsemblMetazoa"/>
        </authorList>
    </citation>
    <scope>IDENTIFICATION</scope>
    <source>
        <strain evidence="2">Foshan</strain>
    </source>
</reference>
<keyword evidence="3" id="KW-1185">Reference proteome</keyword>
<dbReference type="PANTHER" id="PTHR46599:SF6">
    <property type="entry name" value="DUAL SPECIFICITY PHOSPHATASE 26"/>
    <property type="match status" value="1"/>
</dbReference>
<proteinExistence type="predicted"/>
<dbReference type="RefSeq" id="XP_062705222.1">
    <property type="nucleotide sequence ID" value="XM_062849238.1"/>
</dbReference>
<dbReference type="InterPro" id="IPR029526">
    <property type="entry name" value="PGBD"/>
</dbReference>
<protein>
    <recommendedName>
        <fullName evidence="1">PiggyBac transposable element-derived protein domain-containing protein</fullName>
    </recommendedName>
</protein>
<dbReference type="PANTHER" id="PTHR46599">
    <property type="entry name" value="PIGGYBAC TRANSPOSABLE ELEMENT-DERIVED PROTEIN 4"/>
    <property type="match status" value="1"/>
</dbReference>
<dbReference type="EnsemblMetazoa" id="AALFPA23_006842.R9002">
    <property type="protein sequence ID" value="AALFPA23_006842.P9002"/>
    <property type="gene ID" value="AALFPA23_006842"/>
</dbReference>
<reference evidence="3" key="1">
    <citation type="journal article" date="2015" name="Proc. Natl. Acad. Sci. U.S.A.">
        <title>Genome sequence of the Asian Tiger mosquito, Aedes albopictus, reveals insights into its biology, genetics, and evolution.</title>
        <authorList>
            <person name="Chen X.G."/>
            <person name="Jiang X."/>
            <person name="Gu J."/>
            <person name="Xu M."/>
            <person name="Wu Y."/>
            <person name="Deng Y."/>
            <person name="Zhang C."/>
            <person name="Bonizzoni M."/>
            <person name="Dermauw W."/>
            <person name="Vontas J."/>
            <person name="Armbruster P."/>
            <person name="Huang X."/>
            <person name="Yang Y."/>
            <person name="Zhang H."/>
            <person name="He W."/>
            <person name="Peng H."/>
            <person name="Liu Y."/>
            <person name="Wu K."/>
            <person name="Chen J."/>
            <person name="Lirakis M."/>
            <person name="Topalis P."/>
            <person name="Van Leeuwen T."/>
            <person name="Hall A.B."/>
            <person name="Jiang X."/>
            <person name="Thorpe C."/>
            <person name="Mueller R.L."/>
            <person name="Sun C."/>
            <person name="Waterhouse R.M."/>
            <person name="Yan G."/>
            <person name="Tu Z.J."/>
            <person name="Fang X."/>
            <person name="James A.A."/>
        </authorList>
    </citation>
    <scope>NUCLEOTIDE SEQUENCE [LARGE SCALE GENOMIC DNA]</scope>
    <source>
        <strain evidence="3">Foshan</strain>
    </source>
</reference>
<name>A0ABM1Y8R9_AEDAL</name>
<dbReference type="GeneID" id="115254602"/>
<accession>A0ABM1Y8R9</accession>
<dbReference type="Proteomes" id="UP000069940">
    <property type="component" value="Unassembled WGS sequence"/>
</dbReference>
<evidence type="ECO:0000313" key="2">
    <source>
        <dbReference type="EnsemblMetazoa" id="AALFPA23_006842.P9002"/>
    </source>
</evidence>
<organism evidence="2 3">
    <name type="scientific">Aedes albopictus</name>
    <name type="common">Asian tiger mosquito</name>
    <name type="synonym">Stegomyia albopicta</name>
    <dbReference type="NCBI Taxonomy" id="7160"/>
    <lineage>
        <taxon>Eukaryota</taxon>
        <taxon>Metazoa</taxon>
        <taxon>Ecdysozoa</taxon>
        <taxon>Arthropoda</taxon>
        <taxon>Hexapoda</taxon>
        <taxon>Insecta</taxon>
        <taxon>Pterygota</taxon>
        <taxon>Neoptera</taxon>
        <taxon>Endopterygota</taxon>
        <taxon>Diptera</taxon>
        <taxon>Nematocera</taxon>
        <taxon>Culicoidea</taxon>
        <taxon>Culicidae</taxon>
        <taxon>Culicinae</taxon>
        <taxon>Aedini</taxon>
        <taxon>Aedes</taxon>
        <taxon>Stegomyia</taxon>
    </lineage>
</organism>